<accession>A0A9W7L4R9</accession>
<evidence type="ECO:0000313" key="2">
    <source>
        <dbReference type="Proteomes" id="UP001165082"/>
    </source>
</evidence>
<sequence>MMSAVRDGGMGVVMGVSREESLQLSSILLIKALISTRWKPRGGMLRKKTVQVDTAHVAGVRVTPQELTPDTKNYLRETLIFTLQIPPPLPFSSAIRNSICAIVAKIGRSDTASDFPALLPTLLQSLPGNNFTTNCLNKLLKELSMQRILLHKKNFALISSSSFPIVMKLFTDYCNQLSPALTSADPTGLMSVNQDLLLHFKIMTKIANKLLVNTLPSLLSTAETVNLVGLFFSSSLTLLDLLCAALLRIPTDHPVHITLLKVLSRLASTAVETQANYPLQFAPFLAPHLSFFHRALVSCTAAKHP</sequence>
<reference evidence="1" key="1">
    <citation type="submission" date="2022-07" db="EMBL/GenBank/DDBJ databases">
        <title>Genome analysis of Parmales, a sister group of diatoms, reveals the evolutionary specialization of diatoms from phago-mixotrophs to photoautotrophs.</title>
        <authorList>
            <person name="Ban H."/>
            <person name="Sato S."/>
            <person name="Yoshikawa S."/>
            <person name="Kazumasa Y."/>
            <person name="Nakamura Y."/>
            <person name="Ichinomiya M."/>
            <person name="Saitoh K."/>
            <person name="Sato N."/>
            <person name="Blanc-Mathieu R."/>
            <person name="Endo H."/>
            <person name="Kuwata A."/>
            <person name="Ogata H."/>
        </authorList>
    </citation>
    <scope>NUCLEOTIDE SEQUENCE</scope>
</reference>
<name>A0A9W7L4R9_9STRA</name>
<dbReference type="EMBL" id="BRXZ01008700">
    <property type="protein sequence ID" value="GMI29797.1"/>
    <property type="molecule type" value="Genomic_DNA"/>
</dbReference>
<organism evidence="1 2">
    <name type="scientific">Triparma retinervis</name>
    <dbReference type="NCBI Taxonomy" id="2557542"/>
    <lineage>
        <taxon>Eukaryota</taxon>
        <taxon>Sar</taxon>
        <taxon>Stramenopiles</taxon>
        <taxon>Ochrophyta</taxon>
        <taxon>Bolidophyceae</taxon>
        <taxon>Parmales</taxon>
        <taxon>Triparmaceae</taxon>
        <taxon>Triparma</taxon>
    </lineage>
</organism>
<gene>
    <name evidence="1" type="ORF">TrRE_jg3088</name>
</gene>
<dbReference type="SUPFAM" id="SSF48371">
    <property type="entry name" value="ARM repeat"/>
    <property type="match status" value="1"/>
</dbReference>
<dbReference type="OrthoDB" id="361693at2759"/>
<dbReference type="InterPro" id="IPR016024">
    <property type="entry name" value="ARM-type_fold"/>
</dbReference>
<feature type="non-terminal residue" evidence="1">
    <location>
        <position position="1"/>
    </location>
</feature>
<protein>
    <submittedName>
        <fullName evidence="1">Uncharacterized protein</fullName>
    </submittedName>
</protein>
<comment type="caution">
    <text evidence="1">The sequence shown here is derived from an EMBL/GenBank/DDBJ whole genome shotgun (WGS) entry which is preliminary data.</text>
</comment>
<keyword evidence="2" id="KW-1185">Reference proteome</keyword>
<dbReference type="Gene3D" id="1.25.10.10">
    <property type="entry name" value="Leucine-rich Repeat Variant"/>
    <property type="match status" value="1"/>
</dbReference>
<proteinExistence type="predicted"/>
<dbReference type="InterPro" id="IPR011989">
    <property type="entry name" value="ARM-like"/>
</dbReference>
<dbReference type="AlphaFoldDB" id="A0A9W7L4R9"/>
<dbReference type="Proteomes" id="UP001165082">
    <property type="component" value="Unassembled WGS sequence"/>
</dbReference>
<evidence type="ECO:0000313" key="1">
    <source>
        <dbReference type="EMBL" id="GMI29797.1"/>
    </source>
</evidence>